<dbReference type="EMBL" id="JBJUIK010000001">
    <property type="protein sequence ID" value="KAL3538043.1"/>
    <property type="molecule type" value="Genomic_DNA"/>
</dbReference>
<dbReference type="Proteomes" id="UP001630127">
    <property type="component" value="Unassembled WGS sequence"/>
</dbReference>
<accession>A0ABD3B3E7</accession>
<name>A0ABD3B3E7_9GENT</name>
<keyword evidence="1" id="KW-0472">Membrane</keyword>
<evidence type="ECO:0000313" key="2">
    <source>
        <dbReference type="EMBL" id="KAL3538043.1"/>
    </source>
</evidence>
<evidence type="ECO:0000256" key="1">
    <source>
        <dbReference type="SAM" id="Phobius"/>
    </source>
</evidence>
<sequence length="107" mass="12677">MDCMFKKHRNRESKLRVRKSSSILCGWLYICRERESCINLMSRQITAAISNNGQVLQYREIFSWSYIYIGYYLDITLCSLSSVNTNFLTFLFFVFLSKCKKEKNGAR</sequence>
<gene>
    <name evidence="2" type="ORF">ACH5RR_001409</name>
</gene>
<feature type="transmembrane region" description="Helical" evidence="1">
    <location>
        <begin position="69"/>
        <end position="97"/>
    </location>
</feature>
<dbReference type="AlphaFoldDB" id="A0ABD3B3E7"/>
<comment type="caution">
    <text evidence="2">The sequence shown here is derived from an EMBL/GenBank/DDBJ whole genome shotgun (WGS) entry which is preliminary data.</text>
</comment>
<protein>
    <submittedName>
        <fullName evidence="2">Uncharacterized protein</fullName>
    </submittedName>
</protein>
<keyword evidence="1" id="KW-1133">Transmembrane helix</keyword>
<reference evidence="2 3" key="1">
    <citation type="submission" date="2024-11" db="EMBL/GenBank/DDBJ databases">
        <title>A near-complete genome assembly of Cinchona calisaya.</title>
        <authorList>
            <person name="Lian D.C."/>
            <person name="Zhao X.W."/>
            <person name="Wei L."/>
        </authorList>
    </citation>
    <scope>NUCLEOTIDE SEQUENCE [LARGE SCALE GENOMIC DNA]</scope>
    <source>
        <tissue evidence="2">Nenye</tissue>
    </source>
</reference>
<organism evidence="2 3">
    <name type="scientific">Cinchona calisaya</name>
    <dbReference type="NCBI Taxonomy" id="153742"/>
    <lineage>
        <taxon>Eukaryota</taxon>
        <taxon>Viridiplantae</taxon>
        <taxon>Streptophyta</taxon>
        <taxon>Embryophyta</taxon>
        <taxon>Tracheophyta</taxon>
        <taxon>Spermatophyta</taxon>
        <taxon>Magnoliopsida</taxon>
        <taxon>eudicotyledons</taxon>
        <taxon>Gunneridae</taxon>
        <taxon>Pentapetalae</taxon>
        <taxon>asterids</taxon>
        <taxon>lamiids</taxon>
        <taxon>Gentianales</taxon>
        <taxon>Rubiaceae</taxon>
        <taxon>Cinchonoideae</taxon>
        <taxon>Cinchoneae</taxon>
        <taxon>Cinchona</taxon>
    </lineage>
</organism>
<proteinExistence type="predicted"/>
<evidence type="ECO:0000313" key="3">
    <source>
        <dbReference type="Proteomes" id="UP001630127"/>
    </source>
</evidence>
<keyword evidence="1" id="KW-0812">Transmembrane</keyword>
<keyword evidence="3" id="KW-1185">Reference proteome</keyword>